<evidence type="ECO:0000259" key="2">
    <source>
        <dbReference type="Pfam" id="PF13478"/>
    </source>
</evidence>
<dbReference type="InterPro" id="IPR027051">
    <property type="entry name" value="XdhC_Rossmann_dom"/>
</dbReference>
<evidence type="ECO:0000259" key="1">
    <source>
        <dbReference type="Pfam" id="PF02625"/>
    </source>
</evidence>
<evidence type="ECO:0000313" key="4">
    <source>
        <dbReference type="Proteomes" id="UP000776252"/>
    </source>
</evidence>
<dbReference type="InterPro" id="IPR052698">
    <property type="entry name" value="MoCofactor_Util/Proc"/>
</dbReference>
<dbReference type="EMBL" id="JAHLDV010000116">
    <property type="protein sequence ID" value="MBU3161823.1"/>
    <property type="molecule type" value="Genomic_DNA"/>
</dbReference>
<dbReference type="RefSeq" id="WP_216151688.1">
    <property type="nucleotide sequence ID" value="NZ_JAHLDV010000116.1"/>
</dbReference>
<dbReference type="Pfam" id="PF02625">
    <property type="entry name" value="XdhC_CoxI"/>
    <property type="match status" value="1"/>
</dbReference>
<protein>
    <submittedName>
        <fullName evidence="3">XdhC family protein</fullName>
    </submittedName>
</protein>
<dbReference type="Proteomes" id="UP000776252">
    <property type="component" value="Unassembled WGS sequence"/>
</dbReference>
<name>A0ABS6BZ06_9CLOT</name>
<gene>
    <name evidence="3" type="ORF">KPL37_19255</name>
</gene>
<feature type="domain" description="XdhC- CoxI" evidence="1">
    <location>
        <begin position="267"/>
        <end position="328"/>
    </location>
</feature>
<reference evidence="3 4" key="1">
    <citation type="submission" date="2021-06" db="EMBL/GenBank/DDBJ databases">
        <title>Clostridia strains as spoilage organisms.</title>
        <authorList>
            <person name="Wambui J."/>
            <person name="Stephan R."/>
            <person name="Stevens M.J.A."/>
        </authorList>
    </citation>
    <scope>NUCLEOTIDE SEQUENCE [LARGE SCALE GENOMIC DNA]</scope>
    <source>
        <strain evidence="3 4">DSM 14204</strain>
    </source>
</reference>
<accession>A0ABS6BZ06</accession>
<proteinExistence type="predicted"/>
<dbReference type="PANTHER" id="PTHR30388:SF6">
    <property type="entry name" value="XANTHINE DEHYDROGENASE SUBUNIT A-RELATED"/>
    <property type="match status" value="1"/>
</dbReference>
<comment type="caution">
    <text evidence="3">The sequence shown here is derived from an EMBL/GenBank/DDBJ whole genome shotgun (WGS) entry which is preliminary data.</text>
</comment>
<dbReference type="PANTHER" id="PTHR30388">
    <property type="entry name" value="ALDEHYDE OXIDOREDUCTASE MOLYBDENUM COFACTOR ASSEMBLY PROTEIN"/>
    <property type="match status" value="1"/>
</dbReference>
<sequence length="355" mass="39539">MLENIYEELVKKVNDGFKCVMLTYLNLYSDRDGTITKKIILTCDEIQNKLIILSDDIYNEIQLSMNTGKIRVFNIEEKKSLIIEPFIPKPRLIVFGGGHIAMPLSEFASKANFSVTVIDDRPFFANKKRFPKADKVICESFEKSFSLLNLRKSDYVAIITRGHRYDGLVLREVLKYDLSYVGMIGSKRRVKGMMEELLSEGFSSDKLNLVNSPIGIDIYAITPDEIAFSIIAELISFKNKGTINNSGEKFVIPEFDIDVAEKIFVEAEISKALITILSSKGSVPRKAGAKMIAYYDGRTIGSIGGGCSEAAVIVKAREIMVSKGFIIEHVDMTGEVAEDEGMVCGGVMEVLIESF</sequence>
<evidence type="ECO:0000313" key="3">
    <source>
        <dbReference type="EMBL" id="MBU3161823.1"/>
    </source>
</evidence>
<dbReference type="Pfam" id="PF13478">
    <property type="entry name" value="XdhC_C"/>
    <property type="match status" value="1"/>
</dbReference>
<dbReference type="InterPro" id="IPR003777">
    <property type="entry name" value="XdhC_CoxI"/>
</dbReference>
<feature type="domain" description="XdhC Rossmann" evidence="2">
    <location>
        <begin position="92"/>
        <end position="234"/>
    </location>
</feature>
<keyword evidence="4" id="KW-1185">Reference proteome</keyword>
<organism evidence="3 4">
    <name type="scientific">Clostridium frigoris</name>
    <dbReference type="NCBI Taxonomy" id="205327"/>
    <lineage>
        <taxon>Bacteria</taxon>
        <taxon>Bacillati</taxon>
        <taxon>Bacillota</taxon>
        <taxon>Clostridia</taxon>
        <taxon>Eubacteriales</taxon>
        <taxon>Clostridiaceae</taxon>
        <taxon>Clostridium</taxon>
    </lineage>
</organism>